<gene>
    <name evidence="2" type="ORF">FEI13_13060</name>
</gene>
<organism evidence="2 3">
    <name type="scientific">Halomonas urmiana</name>
    <dbReference type="NCBI Taxonomy" id="490901"/>
    <lineage>
        <taxon>Bacteria</taxon>
        <taxon>Pseudomonadati</taxon>
        <taxon>Pseudomonadota</taxon>
        <taxon>Gammaproteobacteria</taxon>
        <taxon>Oceanospirillales</taxon>
        <taxon>Halomonadaceae</taxon>
        <taxon>Halomonas</taxon>
    </lineage>
</organism>
<evidence type="ECO:0000256" key="1">
    <source>
        <dbReference type="SAM" id="MobiDB-lite"/>
    </source>
</evidence>
<feature type="non-terminal residue" evidence="2">
    <location>
        <position position="1"/>
    </location>
</feature>
<protein>
    <submittedName>
        <fullName evidence="2">Uncharacterized protein</fullName>
    </submittedName>
</protein>
<accession>A0A5R8MEG4</accession>
<evidence type="ECO:0000313" key="3">
    <source>
        <dbReference type="Proteomes" id="UP000306973"/>
    </source>
</evidence>
<keyword evidence="3" id="KW-1185">Reference proteome</keyword>
<proteinExistence type="predicted"/>
<dbReference type="EMBL" id="VBUI01000020">
    <property type="protein sequence ID" value="TLF48230.1"/>
    <property type="molecule type" value="Genomic_DNA"/>
</dbReference>
<reference evidence="2 3" key="1">
    <citation type="journal article" date="2007" name="Int. J. Syst. Evol. Microbiol.">
        <title>Halomonas saccharevitans sp. nov., Halomonas arcis sp. nov. and Halomonas subterranea sp. nov., halophilic bacteria isolated from hypersaline environments of China.</title>
        <authorList>
            <person name="Xu X.W."/>
            <person name="Wu Y.H."/>
            <person name="Zhou Z."/>
            <person name="Wang C.S."/>
            <person name="Zhou Y.G."/>
            <person name="Zhang H.B."/>
            <person name="Wang Y."/>
            <person name="Wu M."/>
        </authorList>
    </citation>
    <scope>NUCLEOTIDE SEQUENCE [LARGE SCALE GENOMIC DNA]</scope>
    <source>
        <strain evidence="2 3">TBZ3</strain>
    </source>
</reference>
<feature type="region of interest" description="Disordered" evidence="1">
    <location>
        <begin position="60"/>
        <end position="93"/>
    </location>
</feature>
<comment type="caution">
    <text evidence="2">The sequence shown here is derived from an EMBL/GenBank/DDBJ whole genome shotgun (WGS) entry which is preliminary data.</text>
</comment>
<name>A0A5R8MEG4_9GAMM</name>
<dbReference type="Proteomes" id="UP000306973">
    <property type="component" value="Unassembled WGS sequence"/>
</dbReference>
<dbReference type="AlphaFoldDB" id="A0A5R8MEG4"/>
<sequence>EAGSWKLEAGSWKLEAGSWKLEGSMIPLILGSRFFFQLQAYGFKLPTKSGWAYGFKLPTKSGSAGGATRRSARGRRRSSAGSAACPWSPNPGR</sequence>
<evidence type="ECO:0000313" key="2">
    <source>
        <dbReference type="EMBL" id="TLF48230.1"/>
    </source>
</evidence>